<dbReference type="InterPro" id="IPR004516">
    <property type="entry name" value="HisRS/HisZ"/>
</dbReference>
<dbReference type="GO" id="GO:0005739">
    <property type="term" value="C:mitochondrion"/>
    <property type="evidence" value="ECO:0007669"/>
    <property type="project" value="TreeGrafter"/>
</dbReference>
<keyword evidence="11" id="KW-1185">Reference proteome</keyword>
<accession>A0AA35TQR4</accession>
<keyword evidence="6" id="KW-0648">Protein biosynthesis</keyword>
<dbReference type="Pfam" id="PF13393">
    <property type="entry name" value="tRNA-synt_His"/>
    <property type="match status" value="1"/>
</dbReference>
<dbReference type="PROSITE" id="PS00762">
    <property type="entry name" value="WHEP_TRS_1"/>
    <property type="match status" value="1"/>
</dbReference>
<name>A0AA35TQR4_GEOBA</name>
<evidence type="ECO:0000256" key="6">
    <source>
        <dbReference type="ARBA" id="ARBA00022917"/>
    </source>
</evidence>
<dbReference type="CDD" id="cd00773">
    <property type="entry name" value="HisRS-like_core"/>
    <property type="match status" value="1"/>
</dbReference>
<keyword evidence="3 10" id="KW-0436">Ligase</keyword>
<evidence type="ECO:0000256" key="7">
    <source>
        <dbReference type="ARBA" id="ARBA00023146"/>
    </source>
</evidence>
<dbReference type="PIRSF" id="PIRSF001549">
    <property type="entry name" value="His-tRNA_synth"/>
    <property type="match status" value="1"/>
</dbReference>
<dbReference type="GO" id="GO:0006427">
    <property type="term" value="P:histidyl-tRNA aminoacylation"/>
    <property type="evidence" value="ECO:0007669"/>
    <property type="project" value="TreeGrafter"/>
</dbReference>
<keyword evidence="4" id="KW-0547">Nucleotide-binding</keyword>
<dbReference type="InterPro" id="IPR041715">
    <property type="entry name" value="HisRS-like_core"/>
</dbReference>
<dbReference type="Pfam" id="PF00458">
    <property type="entry name" value="WHEP-TRS"/>
    <property type="match status" value="1"/>
</dbReference>
<protein>
    <recommendedName>
        <fullName evidence="2">histidine--tRNA ligase</fullName>
        <ecNumber evidence="2">6.1.1.21</ecNumber>
    </recommendedName>
</protein>
<dbReference type="Proteomes" id="UP001174909">
    <property type="component" value="Unassembled WGS sequence"/>
</dbReference>
<evidence type="ECO:0000256" key="8">
    <source>
        <dbReference type="ARBA" id="ARBA00047639"/>
    </source>
</evidence>
<dbReference type="Gene3D" id="3.30.930.10">
    <property type="entry name" value="Bira Bifunctional Protein, Domain 2"/>
    <property type="match status" value="1"/>
</dbReference>
<dbReference type="EMBL" id="CASHTH010003924">
    <property type="protein sequence ID" value="CAI8051397.1"/>
    <property type="molecule type" value="Genomic_DNA"/>
</dbReference>
<dbReference type="PROSITE" id="PS51185">
    <property type="entry name" value="WHEP_TRS_2"/>
    <property type="match status" value="1"/>
</dbReference>
<dbReference type="SUPFAM" id="SSF55681">
    <property type="entry name" value="Class II aaRS and biotin synthetases"/>
    <property type="match status" value="1"/>
</dbReference>
<evidence type="ECO:0000259" key="9">
    <source>
        <dbReference type="PROSITE" id="PS51185"/>
    </source>
</evidence>
<organism evidence="10 11">
    <name type="scientific">Geodia barretti</name>
    <name type="common">Barrett's horny sponge</name>
    <dbReference type="NCBI Taxonomy" id="519541"/>
    <lineage>
        <taxon>Eukaryota</taxon>
        <taxon>Metazoa</taxon>
        <taxon>Porifera</taxon>
        <taxon>Demospongiae</taxon>
        <taxon>Heteroscleromorpha</taxon>
        <taxon>Tetractinellida</taxon>
        <taxon>Astrophorina</taxon>
        <taxon>Geodiidae</taxon>
        <taxon>Geodia</taxon>
    </lineage>
</organism>
<gene>
    <name evidence="10" type="ORF">GBAR_LOCUS28149</name>
</gene>
<dbReference type="InterPro" id="IPR009068">
    <property type="entry name" value="uS15_NS1_RNA-bd_sf"/>
</dbReference>
<dbReference type="SUPFAM" id="SSF47060">
    <property type="entry name" value="S15/NS1 RNA-binding domain"/>
    <property type="match status" value="1"/>
</dbReference>
<reference evidence="10" key="1">
    <citation type="submission" date="2023-03" db="EMBL/GenBank/DDBJ databases">
        <authorList>
            <person name="Steffen K."/>
            <person name="Cardenas P."/>
        </authorList>
    </citation>
    <scope>NUCLEOTIDE SEQUENCE</scope>
</reference>
<evidence type="ECO:0000313" key="10">
    <source>
        <dbReference type="EMBL" id="CAI8051397.1"/>
    </source>
</evidence>
<dbReference type="Gene3D" id="1.10.287.10">
    <property type="entry name" value="S15/NS1, RNA-binding"/>
    <property type="match status" value="1"/>
</dbReference>
<keyword evidence="5" id="KW-0067">ATP-binding</keyword>
<dbReference type="PANTHER" id="PTHR11476">
    <property type="entry name" value="HISTIDYL-TRNA SYNTHETASE"/>
    <property type="match status" value="1"/>
</dbReference>
<evidence type="ECO:0000256" key="3">
    <source>
        <dbReference type="ARBA" id="ARBA00022598"/>
    </source>
</evidence>
<comment type="caution">
    <text evidence="10">The sequence shown here is derived from an EMBL/GenBank/DDBJ whole genome shotgun (WGS) entry which is preliminary data.</text>
</comment>
<proteinExistence type="inferred from homology"/>
<dbReference type="InterPro" id="IPR045864">
    <property type="entry name" value="aa-tRNA-synth_II/BPL/LPL"/>
</dbReference>
<comment type="catalytic activity">
    <reaction evidence="8">
        <text>tRNA(His) + L-histidine + ATP = L-histidyl-tRNA(His) + AMP + diphosphate + H(+)</text>
        <dbReference type="Rhea" id="RHEA:17313"/>
        <dbReference type="Rhea" id="RHEA-COMP:9665"/>
        <dbReference type="Rhea" id="RHEA-COMP:9689"/>
        <dbReference type="ChEBI" id="CHEBI:15378"/>
        <dbReference type="ChEBI" id="CHEBI:30616"/>
        <dbReference type="ChEBI" id="CHEBI:33019"/>
        <dbReference type="ChEBI" id="CHEBI:57595"/>
        <dbReference type="ChEBI" id="CHEBI:78442"/>
        <dbReference type="ChEBI" id="CHEBI:78527"/>
        <dbReference type="ChEBI" id="CHEBI:456215"/>
        <dbReference type="EC" id="6.1.1.21"/>
    </reaction>
</comment>
<dbReference type="AlphaFoldDB" id="A0AA35TQR4"/>
<dbReference type="GO" id="GO:0032543">
    <property type="term" value="P:mitochondrial translation"/>
    <property type="evidence" value="ECO:0007669"/>
    <property type="project" value="TreeGrafter"/>
</dbReference>
<dbReference type="InterPro" id="IPR000738">
    <property type="entry name" value="WHEP-TRS_dom"/>
</dbReference>
<sequence>MATPSIQEQIKAQGEVVRQLKKDKAPDEKIKEEVAKLLELKKLVDDGKSSGQFVLKCPKGTRDYDPFQMAIREKVFSVITSCFKRHGAVAISTPAFELKETLLGKYGEDQKLIYDLADQGGELLSLRYDLTVPFARHVAMNNIKTMKRYHIDRVYRRDQPRMTLGRYREFYQCDFDIAGEYDPMIPDAECVRIVFEILSQLDLGSFVIKVNHRKLLDGMFEACGVPPEKFRSICSAVDKLDKAEWEEVKKEMVEEKGLEEVAAGRIGEYVKLNGRLELLERLTSDERLTAVPSSVAGLEDMKLLLQYCKLFGVLDKVSFDLSLARGLDYYTGVIYEAVLTGDPSKGKEGGVPAVGSVAGGGRYDGLVGMFNSQG</sequence>
<dbReference type="GO" id="GO:0005829">
    <property type="term" value="C:cytosol"/>
    <property type="evidence" value="ECO:0007669"/>
    <property type="project" value="TreeGrafter"/>
</dbReference>
<dbReference type="SMART" id="SM00991">
    <property type="entry name" value="WHEP-TRS"/>
    <property type="match status" value="1"/>
</dbReference>
<evidence type="ECO:0000313" key="11">
    <source>
        <dbReference type="Proteomes" id="UP001174909"/>
    </source>
</evidence>
<dbReference type="EC" id="6.1.1.21" evidence="2"/>
<evidence type="ECO:0000256" key="1">
    <source>
        <dbReference type="ARBA" id="ARBA00008226"/>
    </source>
</evidence>
<dbReference type="PANTHER" id="PTHR11476:SF7">
    <property type="entry name" value="HISTIDINE--TRNA LIGASE"/>
    <property type="match status" value="1"/>
</dbReference>
<feature type="domain" description="WHEP-TRS" evidence="9">
    <location>
        <begin position="2"/>
        <end position="58"/>
    </location>
</feature>
<dbReference type="FunFam" id="3.30.930.10:FF:000021">
    <property type="entry name" value="Probable histidine--tRNA ligase, mitochondrial"/>
    <property type="match status" value="1"/>
</dbReference>
<keyword evidence="7" id="KW-0030">Aminoacyl-tRNA synthetase</keyword>
<evidence type="ECO:0000256" key="4">
    <source>
        <dbReference type="ARBA" id="ARBA00022741"/>
    </source>
</evidence>
<dbReference type="GO" id="GO:0003723">
    <property type="term" value="F:RNA binding"/>
    <property type="evidence" value="ECO:0007669"/>
    <property type="project" value="TreeGrafter"/>
</dbReference>
<comment type="similarity">
    <text evidence="1">Belongs to the class-II aminoacyl-tRNA synthetase family.</text>
</comment>
<evidence type="ECO:0000256" key="5">
    <source>
        <dbReference type="ARBA" id="ARBA00022840"/>
    </source>
</evidence>
<dbReference type="GO" id="GO:0004821">
    <property type="term" value="F:histidine-tRNA ligase activity"/>
    <property type="evidence" value="ECO:0007669"/>
    <property type="project" value="UniProtKB-EC"/>
</dbReference>
<dbReference type="GO" id="GO:0005524">
    <property type="term" value="F:ATP binding"/>
    <property type="evidence" value="ECO:0007669"/>
    <property type="project" value="UniProtKB-KW"/>
</dbReference>
<evidence type="ECO:0000256" key="2">
    <source>
        <dbReference type="ARBA" id="ARBA00012815"/>
    </source>
</evidence>